<dbReference type="PANTHER" id="PTHR21015:SF28">
    <property type="entry name" value="SLL1722 PROTEIN"/>
    <property type="match status" value="1"/>
</dbReference>
<dbReference type="Gene3D" id="3.40.50.2000">
    <property type="entry name" value="Glycogen Phosphorylase B"/>
    <property type="match status" value="1"/>
</dbReference>
<feature type="domain" description="Glycosyl transferase family 28 C-terminal" evidence="1">
    <location>
        <begin position="252"/>
        <end position="391"/>
    </location>
</feature>
<gene>
    <name evidence="2" type="ORF">FKG95_13940</name>
</gene>
<dbReference type="Proteomes" id="UP000315252">
    <property type="component" value="Unassembled WGS sequence"/>
</dbReference>
<dbReference type="PANTHER" id="PTHR21015">
    <property type="entry name" value="UDP-N-ACETYLGLUCOSAMINE--N-ACETYLMURAMYL-(PENTAPEPTIDE) PYROPHOSPHORYL-UNDECAPRENOL N-ACETYLGLUCOSAMINE TRANSFERASE 1"/>
    <property type="match status" value="1"/>
</dbReference>
<evidence type="ECO:0000313" key="2">
    <source>
        <dbReference type="EMBL" id="TQV79797.1"/>
    </source>
</evidence>
<keyword evidence="3" id="KW-1185">Reference proteome</keyword>
<evidence type="ECO:0000259" key="1">
    <source>
        <dbReference type="Pfam" id="PF04101"/>
    </source>
</evidence>
<accession>A0A545TRE2</accession>
<name>A0A545TRE2_9PROT</name>
<reference evidence="2 3" key="1">
    <citation type="submission" date="2019-06" db="EMBL/GenBank/DDBJ databases">
        <title>Whole genome sequence for Rhodospirillaceae sp. R148.</title>
        <authorList>
            <person name="Wang G."/>
        </authorList>
    </citation>
    <scope>NUCLEOTIDE SEQUENCE [LARGE SCALE GENOMIC DNA]</scope>
    <source>
        <strain evidence="2 3">R148</strain>
    </source>
</reference>
<dbReference type="AlphaFoldDB" id="A0A545TRE2"/>
<dbReference type="GO" id="GO:0016758">
    <property type="term" value="F:hexosyltransferase activity"/>
    <property type="evidence" value="ECO:0007669"/>
    <property type="project" value="InterPro"/>
</dbReference>
<dbReference type="OrthoDB" id="503443at2"/>
<comment type="caution">
    <text evidence="2">The sequence shown here is derived from an EMBL/GenBank/DDBJ whole genome shotgun (WGS) entry which is preliminary data.</text>
</comment>
<sequence length="427" mass="47144">MPSCGAPRKPKRAPREPNCLLEPNLMTPNTVTRGGRTDVLFYVQHLLGIGHQKRAATLARAMERQGLKVTFVSGGMPVPGLNTGSANFVQLPPLRAEDIHFRRLVNDQGLEADEAFKSARRDQLLALYEAVRPRALLIEMFPFGRRQMRFELRPLLDAARKAEPRPLILSSVRDILVEPPKPERIAEMIDWIKRVFDHALVHGDPNLIPFDETFPPLTEIADQVVYTGYVVDESVDQPPHPQDGRDEILVSTGGGAVSEALVTAALAASRELPDSLARLHGLRWRILIGHSLPEMQFQAFQAQAPSHVTVERARPDFTSLLPNCRLSISQGGYNTVMEVLRAGCPRVVVPYSGGLETEQTLRARLLAERGALTLLEEQNLTAESLLQAVGAEFARSGASKLNLDTDGSDNTAIRIQVLLSRHEGDRA</sequence>
<dbReference type="InterPro" id="IPR007235">
    <property type="entry name" value="Glyco_trans_28_C"/>
</dbReference>
<organism evidence="2 3">
    <name type="scientific">Denitrobaculum tricleocarpae</name>
    <dbReference type="NCBI Taxonomy" id="2591009"/>
    <lineage>
        <taxon>Bacteria</taxon>
        <taxon>Pseudomonadati</taxon>
        <taxon>Pseudomonadota</taxon>
        <taxon>Alphaproteobacteria</taxon>
        <taxon>Rhodospirillales</taxon>
        <taxon>Rhodospirillaceae</taxon>
        <taxon>Denitrobaculum</taxon>
    </lineage>
</organism>
<evidence type="ECO:0000313" key="3">
    <source>
        <dbReference type="Proteomes" id="UP000315252"/>
    </source>
</evidence>
<protein>
    <submittedName>
        <fullName evidence="2">Glycosyl transferase</fullName>
    </submittedName>
</protein>
<dbReference type="EMBL" id="VHSH01000004">
    <property type="protein sequence ID" value="TQV79797.1"/>
    <property type="molecule type" value="Genomic_DNA"/>
</dbReference>
<dbReference type="Pfam" id="PF04101">
    <property type="entry name" value="Glyco_tran_28_C"/>
    <property type="match status" value="1"/>
</dbReference>
<keyword evidence="2" id="KW-0808">Transferase</keyword>
<proteinExistence type="predicted"/>
<dbReference type="SUPFAM" id="SSF53756">
    <property type="entry name" value="UDP-Glycosyltransferase/glycogen phosphorylase"/>
    <property type="match status" value="1"/>
</dbReference>